<reference evidence="2 3" key="1">
    <citation type="journal article" date="2016" name="Mol. Biol. Evol.">
        <title>Comparative Genomics of Early-Diverging Mushroom-Forming Fungi Provides Insights into the Origins of Lignocellulose Decay Capabilities.</title>
        <authorList>
            <person name="Nagy L.G."/>
            <person name="Riley R."/>
            <person name="Tritt A."/>
            <person name="Adam C."/>
            <person name="Daum C."/>
            <person name="Floudas D."/>
            <person name="Sun H."/>
            <person name="Yadav J.S."/>
            <person name="Pangilinan J."/>
            <person name="Larsson K.H."/>
            <person name="Matsuura K."/>
            <person name="Barry K."/>
            <person name="Labutti K."/>
            <person name="Kuo R."/>
            <person name="Ohm R.A."/>
            <person name="Bhattacharya S.S."/>
            <person name="Shirouzu T."/>
            <person name="Yoshinaga Y."/>
            <person name="Martin F.M."/>
            <person name="Grigoriev I.V."/>
            <person name="Hibbett D.S."/>
        </authorList>
    </citation>
    <scope>NUCLEOTIDE SEQUENCE [LARGE SCALE GENOMIC DNA]</scope>
    <source>
        <strain evidence="2 3">TUFC12733</strain>
    </source>
</reference>
<keyword evidence="3" id="KW-1185">Reference proteome</keyword>
<dbReference type="EMBL" id="KV417404">
    <property type="protein sequence ID" value="KZO89465.1"/>
    <property type="molecule type" value="Genomic_DNA"/>
</dbReference>
<organism evidence="2 3">
    <name type="scientific">Calocera viscosa (strain TUFC12733)</name>
    <dbReference type="NCBI Taxonomy" id="1330018"/>
    <lineage>
        <taxon>Eukaryota</taxon>
        <taxon>Fungi</taxon>
        <taxon>Dikarya</taxon>
        <taxon>Basidiomycota</taxon>
        <taxon>Agaricomycotina</taxon>
        <taxon>Dacrymycetes</taxon>
        <taxon>Dacrymycetales</taxon>
        <taxon>Dacrymycetaceae</taxon>
        <taxon>Calocera</taxon>
    </lineage>
</organism>
<sequence>MDHLYDSKRMYFRVASHHVFHMLYTPKTVHDVEYLPPNHMGKSGDLAIHPPSPHGLAIKRGEAWVVSTGRWKGMRDPERHPCHEPGWDNLRIFWDPEPHWQTLGGARQSNYKQAATQREARTVSSGSMPPLSSVQGRDLAAPSSSGPKSSGSAKPRRAAPAYKAPTRLVTSSPRGRKIWRPKEPGLFAGGDTVQGMVQPAIGDTFEEGSPDHSSQPALPTPAPHVSEQALETSWDTADSEEEAECSALDDLDDELLEATFYGYTLDDLPVADLKANATKHGNDWLLPLFDKWTECFKALTTSAKQGTATLKALMQVAYHIEPHSSCQVDRFLHSTEGIIRPSMAMVMEDMLACRDTYIACKEVDTGRNSSFPIAQVMLSLLHHSAGYMPSSDVPSLGIFDLPAHSPQGLQLCQMKLPEDYTPDWSKVAPGPNEPVTPHTQVMPASAVADWCWNAAGTLNAFLHFDAQIGSAPHKLWLFAPSTPLNRKLMRSFMFNNRPHDHSARIIPALEGITYMLVTPSSKFNAGFIAPGEFYCVLTFELSAHATFKLYDLRHWKLAKKVMLWELQNLSNWPHTDEGRNMAERLQNELDRWFNLGADPKFLGAKLRGLQVYLKTFPQN</sequence>
<accession>A0A167FGK7</accession>
<proteinExistence type="predicted"/>
<dbReference type="AlphaFoldDB" id="A0A167FGK7"/>
<evidence type="ECO:0000313" key="3">
    <source>
        <dbReference type="Proteomes" id="UP000076738"/>
    </source>
</evidence>
<dbReference type="Proteomes" id="UP000076738">
    <property type="component" value="Unassembled WGS sequence"/>
</dbReference>
<feature type="region of interest" description="Disordered" evidence="1">
    <location>
        <begin position="108"/>
        <end position="192"/>
    </location>
</feature>
<evidence type="ECO:0000313" key="2">
    <source>
        <dbReference type="EMBL" id="KZO89465.1"/>
    </source>
</evidence>
<protein>
    <submittedName>
        <fullName evidence="2">Uncharacterized protein</fullName>
    </submittedName>
</protein>
<feature type="compositionally biased region" description="Polar residues" evidence="1">
    <location>
        <begin position="108"/>
        <end position="135"/>
    </location>
</feature>
<name>A0A167FGK7_CALVF</name>
<dbReference type="OrthoDB" id="3419629at2759"/>
<dbReference type="STRING" id="1330018.A0A167FGK7"/>
<evidence type="ECO:0000256" key="1">
    <source>
        <dbReference type="SAM" id="MobiDB-lite"/>
    </source>
</evidence>
<gene>
    <name evidence="2" type="ORF">CALVIDRAFT_569899</name>
</gene>
<feature type="region of interest" description="Disordered" evidence="1">
    <location>
        <begin position="204"/>
        <end position="225"/>
    </location>
</feature>
<feature type="compositionally biased region" description="Low complexity" evidence="1">
    <location>
        <begin position="140"/>
        <end position="165"/>
    </location>
</feature>